<dbReference type="EMBL" id="CP111028">
    <property type="protein sequence ID" value="WAR31577.1"/>
    <property type="molecule type" value="Genomic_DNA"/>
</dbReference>
<dbReference type="PANTHER" id="PTHR22923:SF116">
    <property type="entry name" value="C1Q DOMAIN-CONTAINING PROTEIN"/>
    <property type="match status" value="1"/>
</dbReference>
<dbReference type="Pfam" id="PF00386">
    <property type="entry name" value="C1q"/>
    <property type="match status" value="1"/>
</dbReference>
<keyword evidence="8" id="KW-1185">Reference proteome</keyword>
<dbReference type="SMART" id="SM00110">
    <property type="entry name" value="C1Q"/>
    <property type="match status" value="1"/>
</dbReference>
<evidence type="ECO:0000256" key="4">
    <source>
        <dbReference type="SAM" id="Coils"/>
    </source>
</evidence>
<gene>
    <name evidence="7" type="ORF">MAR_034119</name>
</gene>
<feature type="chain" id="PRO_5047312833" evidence="5">
    <location>
        <begin position="23"/>
        <end position="266"/>
    </location>
</feature>
<dbReference type="InterPro" id="IPR001073">
    <property type="entry name" value="C1q_dom"/>
</dbReference>
<dbReference type="PRINTS" id="PR00007">
    <property type="entry name" value="COMPLEMNTC1Q"/>
</dbReference>
<dbReference type="Gene3D" id="2.60.120.40">
    <property type="match status" value="1"/>
</dbReference>
<comment type="subcellular location">
    <subcellularLocation>
        <location evidence="1">Secreted</location>
    </subcellularLocation>
</comment>
<name>A0ABY7GCE8_MYAAR</name>
<feature type="domain" description="C1q" evidence="6">
    <location>
        <begin position="135"/>
        <end position="266"/>
    </location>
</feature>
<organism evidence="7 8">
    <name type="scientific">Mya arenaria</name>
    <name type="common">Soft-shell clam</name>
    <dbReference type="NCBI Taxonomy" id="6604"/>
    <lineage>
        <taxon>Eukaryota</taxon>
        <taxon>Metazoa</taxon>
        <taxon>Spiralia</taxon>
        <taxon>Lophotrochozoa</taxon>
        <taxon>Mollusca</taxon>
        <taxon>Bivalvia</taxon>
        <taxon>Autobranchia</taxon>
        <taxon>Heteroconchia</taxon>
        <taxon>Euheterodonta</taxon>
        <taxon>Imparidentia</taxon>
        <taxon>Neoheterodontei</taxon>
        <taxon>Myida</taxon>
        <taxon>Myoidea</taxon>
        <taxon>Myidae</taxon>
        <taxon>Mya</taxon>
    </lineage>
</organism>
<protein>
    <submittedName>
        <fullName evidence="7">C1QL4-like protein</fullName>
    </submittedName>
</protein>
<reference evidence="7" key="1">
    <citation type="submission" date="2022-11" db="EMBL/GenBank/DDBJ databases">
        <title>Centuries of genome instability and evolution in soft-shell clam transmissible cancer (bioRxiv).</title>
        <authorList>
            <person name="Hart S.F.M."/>
            <person name="Yonemitsu M.A."/>
            <person name="Giersch R.M."/>
            <person name="Beal B.F."/>
            <person name="Arriagada G."/>
            <person name="Davis B.W."/>
            <person name="Ostrander E.A."/>
            <person name="Goff S.P."/>
            <person name="Metzger M.J."/>
        </authorList>
    </citation>
    <scope>NUCLEOTIDE SEQUENCE</scope>
    <source>
        <strain evidence="7">MELC-2E11</strain>
        <tissue evidence="7">Siphon/mantle</tissue>
    </source>
</reference>
<proteinExistence type="predicted"/>
<dbReference type="InterPro" id="IPR050822">
    <property type="entry name" value="Cerebellin_Synaptic_Org"/>
</dbReference>
<accession>A0ABY7GCE8</accession>
<evidence type="ECO:0000256" key="2">
    <source>
        <dbReference type="ARBA" id="ARBA00022525"/>
    </source>
</evidence>
<evidence type="ECO:0000313" key="7">
    <source>
        <dbReference type="EMBL" id="WAR31577.1"/>
    </source>
</evidence>
<dbReference type="InterPro" id="IPR008983">
    <property type="entry name" value="Tumour_necrosis_fac-like_dom"/>
</dbReference>
<evidence type="ECO:0000256" key="3">
    <source>
        <dbReference type="ARBA" id="ARBA00022729"/>
    </source>
</evidence>
<sequence>MYLCKRVRELFAVILVIEYSLCDVNEPRCYSRFDYDEKMLEKMVKNEIKMEEILAKLEVLEKRQTTVETKVDNSVKETHGLAKKHDDLKTELDNSKAAVKTFENMTKADIDGLGKSIEMNVQRLDSMLTNITESKHQAPVSFFAKVSSAFTSSSRQTLVFDSVITDVGGGYKPETGVFTAPADGFYVFSFTVMVRLSPSESRADFYLKKNDNTEMWFIINENDTVYETTAGTGLLSLKVGDTVHVTLETSGRTIYGSYTFFSGFKL</sequence>
<dbReference type="PANTHER" id="PTHR22923">
    <property type="entry name" value="CEREBELLIN-RELATED"/>
    <property type="match status" value="1"/>
</dbReference>
<keyword evidence="4" id="KW-0175">Coiled coil</keyword>
<feature type="signal peptide" evidence="5">
    <location>
        <begin position="1"/>
        <end position="22"/>
    </location>
</feature>
<keyword evidence="3 5" id="KW-0732">Signal</keyword>
<evidence type="ECO:0000256" key="5">
    <source>
        <dbReference type="SAM" id="SignalP"/>
    </source>
</evidence>
<dbReference type="PROSITE" id="PS50871">
    <property type="entry name" value="C1Q"/>
    <property type="match status" value="1"/>
</dbReference>
<feature type="coiled-coil region" evidence="4">
    <location>
        <begin position="43"/>
        <end position="105"/>
    </location>
</feature>
<dbReference type="Proteomes" id="UP001164746">
    <property type="component" value="Chromosome 17"/>
</dbReference>
<keyword evidence="2" id="KW-0964">Secreted</keyword>
<dbReference type="SUPFAM" id="SSF49842">
    <property type="entry name" value="TNF-like"/>
    <property type="match status" value="1"/>
</dbReference>
<evidence type="ECO:0000256" key="1">
    <source>
        <dbReference type="ARBA" id="ARBA00004613"/>
    </source>
</evidence>
<evidence type="ECO:0000259" key="6">
    <source>
        <dbReference type="PROSITE" id="PS50871"/>
    </source>
</evidence>
<evidence type="ECO:0000313" key="8">
    <source>
        <dbReference type="Proteomes" id="UP001164746"/>
    </source>
</evidence>